<gene>
    <name evidence="1" type="ORF">NM208_g4968</name>
</gene>
<accession>A0ACC1SIV5</accession>
<reference evidence="1" key="1">
    <citation type="submission" date="2022-08" db="EMBL/GenBank/DDBJ databases">
        <title>Genome Sequence of Fusarium decemcellulare.</title>
        <authorList>
            <person name="Buettner E."/>
        </authorList>
    </citation>
    <scope>NUCLEOTIDE SEQUENCE</scope>
    <source>
        <strain evidence="1">Babe19</strain>
    </source>
</reference>
<evidence type="ECO:0000313" key="1">
    <source>
        <dbReference type="EMBL" id="KAJ3540647.1"/>
    </source>
</evidence>
<evidence type="ECO:0000313" key="2">
    <source>
        <dbReference type="Proteomes" id="UP001148629"/>
    </source>
</evidence>
<organism evidence="1 2">
    <name type="scientific">Fusarium decemcellulare</name>
    <dbReference type="NCBI Taxonomy" id="57161"/>
    <lineage>
        <taxon>Eukaryota</taxon>
        <taxon>Fungi</taxon>
        <taxon>Dikarya</taxon>
        <taxon>Ascomycota</taxon>
        <taxon>Pezizomycotina</taxon>
        <taxon>Sordariomycetes</taxon>
        <taxon>Hypocreomycetidae</taxon>
        <taxon>Hypocreales</taxon>
        <taxon>Nectriaceae</taxon>
        <taxon>Fusarium</taxon>
        <taxon>Fusarium decemcellulare species complex</taxon>
    </lineage>
</organism>
<protein>
    <submittedName>
        <fullName evidence="1">Uncharacterized protein</fullName>
    </submittedName>
</protein>
<sequence length="555" mass="63166">MEKHKKYLQGFADTNSVLTDEIHQLAAHIQIQPHEDVSVIIKRFLVKLYQAIALISEHRGHPRTPKAKIFDAWESFLGPIKALTSLPHGDFLAARMLLYFYSGLLCQSALDMKFPKVNARGVNTPLNQINTALDDALLESLRRIWVESDKYEEFNWVFTEYRVDHFPDDEKSSQEAQRFYALAQALTPDELAALGGIQGRRFIFAKKADVSGDGEQDEDGWYPFCGSIPGDHFERMRSSVHIPDDDEVEADDWVWSVVGTDGPIRTDMSYCIVDKRADKESWRGLDVLRRSRQFILDARQVGQPFLAEKRRNLAEKTLFDAGIPTEIRLVILGFLDPPVKHPYLSSVDIAAAYTPFPDKDRPKCPECSSGKASKEHILTCPTKSIYIWNLPLRAFFVFHQNKTTVQRLCKYGVNCQGHHDDDDWKVTREEDFINYVESIIKDRCGSPATLSDVGLGPQSDFALGDEEEDDKRRARFFDVYYGPLQDTSNELRMNGGFWGLTTSMLHNSILIGSWAGEDGSATCTTEAEWAIGRHFSDKECGTRAITLMHLRCYWC</sequence>
<keyword evidence="2" id="KW-1185">Reference proteome</keyword>
<comment type="caution">
    <text evidence="1">The sequence shown here is derived from an EMBL/GenBank/DDBJ whole genome shotgun (WGS) entry which is preliminary data.</text>
</comment>
<dbReference type="EMBL" id="JANRMS010000396">
    <property type="protein sequence ID" value="KAJ3540647.1"/>
    <property type="molecule type" value="Genomic_DNA"/>
</dbReference>
<dbReference type="Proteomes" id="UP001148629">
    <property type="component" value="Unassembled WGS sequence"/>
</dbReference>
<name>A0ACC1SIV5_9HYPO</name>
<proteinExistence type="predicted"/>